<dbReference type="Gene3D" id="3.40.50.300">
    <property type="entry name" value="P-loop containing nucleotide triphosphate hydrolases"/>
    <property type="match status" value="1"/>
</dbReference>
<dbReference type="GO" id="GO:0016887">
    <property type="term" value="F:ATP hydrolysis activity"/>
    <property type="evidence" value="ECO:0007669"/>
    <property type="project" value="InterPro"/>
</dbReference>
<feature type="domain" description="AAA+ ATPase" evidence="4">
    <location>
        <begin position="313"/>
        <end position="441"/>
    </location>
</feature>
<evidence type="ECO:0000256" key="2">
    <source>
        <dbReference type="ARBA" id="ARBA00022741"/>
    </source>
</evidence>
<dbReference type="GO" id="GO:0005634">
    <property type="term" value="C:nucleus"/>
    <property type="evidence" value="ECO:0007669"/>
    <property type="project" value="TreeGrafter"/>
</dbReference>
<dbReference type="PANTHER" id="PTHR23389">
    <property type="entry name" value="CHROMOSOME TRANSMISSION FIDELITY FACTOR 18"/>
    <property type="match status" value="1"/>
</dbReference>
<keyword evidence="1" id="KW-0235">DNA replication</keyword>
<dbReference type="InterPro" id="IPR027417">
    <property type="entry name" value="P-loop_NTPase"/>
</dbReference>
<keyword evidence="2" id="KW-0547">Nucleotide-binding</keyword>
<dbReference type="KEGG" id="pvv:PVVCY_0200230"/>
<dbReference type="InterPro" id="IPR047854">
    <property type="entry name" value="RFC_lid"/>
</dbReference>
<dbReference type="Gene3D" id="1.10.8.60">
    <property type="match status" value="1"/>
</dbReference>
<name>A0A081IAL5_PLAVN</name>
<dbReference type="Proteomes" id="UP000030681">
    <property type="component" value="Unassembled WGS sequence"/>
</dbReference>
<dbReference type="RefSeq" id="XP_008626414.2">
    <property type="nucleotide sequence ID" value="XM_008628192.2"/>
</dbReference>
<dbReference type="AlphaFoldDB" id="A0A081IAL5"/>
<dbReference type="SUPFAM" id="SSF52540">
    <property type="entry name" value="P-loop containing nucleoside triphosphate hydrolases"/>
    <property type="match status" value="1"/>
</dbReference>
<evidence type="ECO:0000313" key="6">
    <source>
        <dbReference type="Proteomes" id="UP000030681"/>
    </source>
</evidence>
<evidence type="ECO:0000313" key="5">
    <source>
        <dbReference type="EMBL" id="KEG00723.1"/>
    </source>
</evidence>
<dbReference type="GO" id="GO:0003677">
    <property type="term" value="F:DNA binding"/>
    <property type="evidence" value="ECO:0007669"/>
    <property type="project" value="TreeGrafter"/>
</dbReference>
<organism evidence="5 6">
    <name type="scientific">Plasmodium vinckei vinckei</name>
    <dbReference type="NCBI Taxonomy" id="54757"/>
    <lineage>
        <taxon>Eukaryota</taxon>
        <taxon>Sar</taxon>
        <taxon>Alveolata</taxon>
        <taxon>Apicomplexa</taxon>
        <taxon>Aconoidasida</taxon>
        <taxon>Haemosporida</taxon>
        <taxon>Plasmodiidae</taxon>
        <taxon>Plasmodium</taxon>
        <taxon>Plasmodium (Vinckeia)</taxon>
    </lineage>
</organism>
<dbReference type="PANTHER" id="PTHR23389:SF3">
    <property type="entry name" value="CHROMOSOME TRANSMISSION FIDELITY PROTEIN 18 HOMOLOG"/>
    <property type="match status" value="1"/>
</dbReference>
<dbReference type="InterPro" id="IPR003593">
    <property type="entry name" value="AAA+_ATPase"/>
</dbReference>
<dbReference type="GO" id="GO:0005524">
    <property type="term" value="F:ATP binding"/>
    <property type="evidence" value="ECO:0007669"/>
    <property type="project" value="UniProtKB-KW"/>
</dbReference>
<protein>
    <recommendedName>
        <fullName evidence="4">AAA+ ATPase domain-containing protein</fullName>
    </recommendedName>
</protein>
<gene>
    <name evidence="5" type="ORF">YYE_04554</name>
</gene>
<evidence type="ECO:0000256" key="1">
    <source>
        <dbReference type="ARBA" id="ARBA00022705"/>
    </source>
</evidence>
<dbReference type="InterPro" id="IPR003959">
    <property type="entry name" value="ATPase_AAA_core"/>
</dbReference>
<dbReference type="OrthoDB" id="2195431at2759"/>
<accession>A0A081IAL5</accession>
<dbReference type="CDD" id="cd00009">
    <property type="entry name" value="AAA"/>
    <property type="match status" value="1"/>
</dbReference>
<sequence length="1047" mass="124347">MEFNLDDFNDFDKLDNILINEIEKEKKQNAGDKRKFDIYDEYQELLNSKIQKKKNKKKETVNNNYENVSNIYEQGQENIQTNDNYHILFNREFHNHYIFNDYKYLKEYVYKNNLMSDDIYFKRDEVIIKNRIDSQKMFQTNEDLTDFIKIYDVNNNYPPIYLNSFKKTDADTTPQSPHSHSFKTYDEEENTYTFTRPKKECFRDMLERVLNEIKQENLDKEKKNRYEYTSTNFMSNENDEPNIVSQKIASENINFVEKYRGKYFSELLTDEAINREVLLWIKQWNDLIKKEKEIMYKNNEEEKREYFKKFNEFQKILLLGGSPGKGKTTLAYVIANHFKFNVIEINGSDERNKETLIPFIESIVCNNSIGSKPNICIIDEIDGLSSTHQNIEAIMNFLNKKNKKNMSIIKRPIICICNDIYHKSLKELRKVSKVVLVENINIQMLKGRINYICDKENIKISNEAINKLIDIYKSDIRAILNTIYFLSLGCRSIKSNGNTNNNEDANSLSYTNHNNKTVITLDTLNSYLFHKDANTSYVELLNIIYVKNKNKKLIKKLLSECYNFFHISLGTEYNYLQSYYYIYDNLLNIPFNDFDFSKLGYSLDFLAFCDHLEYKQKQILNYSLQKMLYLSVYLFILIINLNTNSHVQYILMNNSTSNHFRKKQIDLKNMKNNFINEKFAVITYKYIYSKYFYSEILNYIFAFFYTNEFFFKNVHLWGKQNYYKDIDFPKYILVPYEYKNVSKFKLFSLKILFLMTIFNISFTSISSSLSTSQLESTVTSKSNTQTESKSVASQNVNKNNTFLNNNMTKVYIFDPFVDDLLIYAQKRNNVPFSSYPYNQNKQTNNYMTSTTSFNFKTLPNILNNDICEALNELKSWINNISIKYNKKNTQNKEKHLNQMQIVKSSYNHKNTKKSTFDVNYASNFEQSLTDIILIAYQDGYQYAYNYYFLNQQNENTYKGNKQNDKNSNMVLDQIVPQTKILSNKDNSIFTISDLIAQEKSYMTKYISNNKNIYFSGKYIKTSGYYKNVEERCNAVLQPLNFYVMGNK</sequence>
<evidence type="ECO:0000256" key="3">
    <source>
        <dbReference type="ARBA" id="ARBA00022840"/>
    </source>
</evidence>
<reference evidence="5 6" key="1">
    <citation type="submission" date="2013-02" db="EMBL/GenBank/DDBJ databases">
        <title>The Genome Sequence of Plasmodium vinckei vinckei.</title>
        <authorList>
            <consortium name="The Broad Institute Genome Sequencing Platform"/>
            <consortium name="The Broad Institute Genome Sequencing Center for Infectious Disease"/>
            <person name="Neafsey D."/>
            <person name="Cheeseman I."/>
            <person name="Volkman S."/>
            <person name="Adams J."/>
            <person name="Walker B."/>
            <person name="Young S.K."/>
            <person name="Zeng Q."/>
            <person name="Gargeya S."/>
            <person name="Fitzgerald M."/>
            <person name="Haas B."/>
            <person name="Abouelleil A."/>
            <person name="Alvarado L."/>
            <person name="Arachchi H.M."/>
            <person name="Berlin A.M."/>
            <person name="Chapman S.B."/>
            <person name="Dewar J."/>
            <person name="Goldberg J."/>
            <person name="Griggs A."/>
            <person name="Gujja S."/>
            <person name="Hansen M."/>
            <person name="Howarth C."/>
            <person name="Imamovic A."/>
            <person name="Larimer J."/>
            <person name="McCowan C."/>
            <person name="Murphy C."/>
            <person name="Neiman D."/>
            <person name="Pearson M."/>
            <person name="Priest M."/>
            <person name="Roberts A."/>
            <person name="Saif S."/>
            <person name="Shea T."/>
            <person name="Sisk P."/>
            <person name="Sykes S."/>
            <person name="Wortman J."/>
            <person name="Nusbaum C."/>
            <person name="Birren B."/>
        </authorList>
    </citation>
    <scope>NUCLEOTIDE SEQUENCE [LARGE SCALE GENOMIC DNA]</scope>
    <source>
        <strain evidence="6">vinckei</strain>
    </source>
</reference>
<dbReference type="CDD" id="cd18140">
    <property type="entry name" value="HLD_clamp_RFC"/>
    <property type="match status" value="1"/>
</dbReference>
<dbReference type="Pfam" id="PF25361">
    <property type="entry name" value="AAA_lid_RFC1"/>
    <property type="match status" value="1"/>
</dbReference>
<dbReference type="Pfam" id="PF00004">
    <property type="entry name" value="AAA"/>
    <property type="match status" value="1"/>
</dbReference>
<dbReference type="GO" id="GO:0006260">
    <property type="term" value="P:DNA replication"/>
    <property type="evidence" value="ECO:0007669"/>
    <property type="project" value="UniProtKB-KW"/>
</dbReference>
<evidence type="ECO:0000259" key="4">
    <source>
        <dbReference type="SMART" id="SM00382"/>
    </source>
</evidence>
<proteinExistence type="predicted"/>
<dbReference type="GeneID" id="19962760"/>
<dbReference type="SMART" id="SM00382">
    <property type="entry name" value="AAA"/>
    <property type="match status" value="1"/>
</dbReference>
<dbReference type="EMBL" id="KL446955">
    <property type="protein sequence ID" value="KEG00723.1"/>
    <property type="molecule type" value="Genomic_DNA"/>
</dbReference>
<keyword evidence="3" id="KW-0067">ATP-binding</keyword>